<name>A0ABU3FZW6_9GAMM</name>
<evidence type="ECO:0000256" key="5">
    <source>
        <dbReference type="ARBA" id="ARBA00022747"/>
    </source>
</evidence>
<dbReference type="PANTHER" id="PTHR33841">
    <property type="entry name" value="DNA METHYLTRANSFERASE YEEA-RELATED"/>
    <property type="match status" value="1"/>
</dbReference>
<dbReference type="PANTHER" id="PTHR33841:SF1">
    <property type="entry name" value="DNA METHYLTRANSFERASE A"/>
    <property type="match status" value="1"/>
</dbReference>
<dbReference type="InterPro" id="IPR050953">
    <property type="entry name" value="N4_N6_ade-DNA_methylase"/>
</dbReference>
<comment type="catalytic activity">
    <reaction evidence="7">
        <text>a 2'-deoxyadenosine in DNA + S-adenosyl-L-methionine = an N(6)-methyl-2'-deoxyadenosine in DNA + S-adenosyl-L-homocysteine + H(+)</text>
        <dbReference type="Rhea" id="RHEA:15197"/>
        <dbReference type="Rhea" id="RHEA-COMP:12418"/>
        <dbReference type="Rhea" id="RHEA-COMP:12419"/>
        <dbReference type="ChEBI" id="CHEBI:15378"/>
        <dbReference type="ChEBI" id="CHEBI:57856"/>
        <dbReference type="ChEBI" id="CHEBI:59789"/>
        <dbReference type="ChEBI" id="CHEBI:90615"/>
        <dbReference type="ChEBI" id="CHEBI:90616"/>
        <dbReference type="EC" id="2.1.1.72"/>
    </reaction>
</comment>
<dbReference type="InterPro" id="IPR002052">
    <property type="entry name" value="DNA_methylase_N6_adenine_CS"/>
</dbReference>
<dbReference type="GO" id="GO:0032259">
    <property type="term" value="P:methylation"/>
    <property type="evidence" value="ECO:0007669"/>
    <property type="project" value="UniProtKB-KW"/>
</dbReference>
<gene>
    <name evidence="10" type="ORF">Q4Q50_11410</name>
</gene>
<dbReference type="InterPro" id="IPR025931">
    <property type="entry name" value="TaqI_C"/>
</dbReference>
<sequence length="563" mass="64753">MLGTVVGRYQHVACRKSEGAHYTPTHLSKFVSERIIEKLINKEKLIVADPAIGDGELILSLLGSLDIIDDVHVIGFDVNNDSIELCRKRIEQYFPSVKMTLIHGDFLDYCINSCSEYNKYDLPKFDVIIANPPYVRTQVLGSEQAQFLAKNFGLKGRVDIYQAFLIGMSKCLSRDGIAGVIVSNRFLTTKGTGVLRNNLYNLYNLYNIWDFGDTKLFEAAVLPAVLLFSLKTNSFKGNTEFRSIYESSEKHFTTAETPVDAIFCSGIVKCLNGKSYSVKGGMLDFDTSPKDIWRVKDLESEKWVSDVEKKTWATFGEVGKIRVGVKTTADDVFIKSSWLDETGIKPELIQPLITHHVAGRFKQSNKETKYILYTHEDVNGKRKAIDINRFPISKAYLEENRAQLEGRNYVIKAKRHWYEIWVPQNPKLWLEEKIVFRDICEEPTFWLDKKQSIVNGDCYWMVNDFCKENQDILWLVLAVANSKFIELFYDIKFNNKLYSNKRRFISQYVEQFPLPDPKSEISIRMIKIAKLIFSLSDSALIKDKEKELNDLVWEAFNLPQPTS</sequence>
<comment type="caution">
    <text evidence="10">The sequence shown here is derived from an EMBL/GenBank/DDBJ whole genome shotgun (WGS) entry which is preliminary data.</text>
</comment>
<dbReference type="Pfam" id="PF07669">
    <property type="entry name" value="Eco57I"/>
    <property type="match status" value="1"/>
</dbReference>
<dbReference type="PROSITE" id="PS00092">
    <property type="entry name" value="N6_MTASE"/>
    <property type="match status" value="1"/>
</dbReference>
<reference evidence="10 11" key="1">
    <citation type="submission" date="2023-07" db="EMBL/GenBank/DDBJ databases">
        <title>Novel Shewanella species isolated from Baltic Sea sediments.</title>
        <authorList>
            <person name="Martin-Rodriguez A.J."/>
        </authorList>
    </citation>
    <scope>NUCLEOTIDE SEQUENCE [LARGE SCALE GENOMIC DNA]</scope>
    <source>
        <strain evidence="10 11">SP2S1-2</strain>
    </source>
</reference>
<keyword evidence="11" id="KW-1185">Reference proteome</keyword>
<evidence type="ECO:0000256" key="1">
    <source>
        <dbReference type="ARBA" id="ARBA00011900"/>
    </source>
</evidence>
<dbReference type="Pfam" id="PF12950">
    <property type="entry name" value="TaqI_C"/>
    <property type="match status" value="1"/>
</dbReference>
<evidence type="ECO:0000313" key="11">
    <source>
        <dbReference type="Proteomes" id="UP001249505"/>
    </source>
</evidence>
<dbReference type="EMBL" id="JAUOES010000011">
    <property type="protein sequence ID" value="MDT3280894.1"/>
    <property type="molecule type" value="Genomic_DNA"/>
</dbReference>
<accession>A0ABU3FZW6</accession>
<evidence type="ECO:0000256" key="4">
    <source>
        <dbReference type="ARBA" id="ARBA00022691"/>
    </source>
</evidence>
<dbReference type="InterPro" id="IPR029063">
    <property type="entry name" value="SAM-dependent_MTases_sf"/>
</dbReference>
<keyword evidence="6" id="KW-0238">DNA-binding</keyword>
<evidence type="ECO:0000259" key="8">
    <source>
        <dbReference type="Pfam" id="PF07669"/>
    </source>
</evidence>
<dbReference type="Proteomes" id="UP001249505">
    <property type="component" value="Unassembled WGS sequence"/>
</dbReference>
<evidence type="ECO:0000256" key="3">
    <source>
        <dbReference type="ARBA" id="ARBA00022679"/>
    </source>
</evidence>
<dbReference type="Gene3D" id="3.40.50.150">
    <property type="entry name" value="Vaccinia Virus protein VP39"/>
    <property type="match status" value="1"/>
</dbReference>
<dbReference type="GO" id="GO:0008168">
    <property type="term" value="F:methyltransferase activity"/>
    <property type="evidence" value="ECO:0007669"/>
    <property type="project" value="UniProtKB-KW"/>
</dbReference>
<evidence type="ECO:0000256" key="7">
    <source>
        <dbReference type="ARBA" id="ARBA00047942"/>
    </source>
</evidence>
<proteinExistence type="predicted"/>
<dbReference type="PRINTS" id="PR00507">
    <property type="entry name" value="N12N6MTFRASE"/>
</dbReference>
<evidence type="ECO:0000313" key="10">
    <source>
        <dbReference type="EMBL" id="MDT3280894.1"/>
    </source>
</evidence>
<feature type="domain" description="Type II methyltransferase M.TaqI-like" evidence="8">
    <location>
        <begin position="121"/>
        <end position="217"/>
    </location>
</feature>
<evidence type="ECO:0000256" key="6">
    <source>
        <dbReference type="ARBA" id="ARBA00023125"/>
    </source>
</evidence>
<dbReference type="CDD" id="cd02440">
    <property type="entry name" value="AdoMet_MTases"/>
    <property type="match status" value="1"/>
</dbReference>
<evidence type="ECO:0000259" key="9">
    <source>
        <dbReference type="Pfam" id="PF12950"/>
    </source>
</evidence>
<feature type="domain" description="TaqI-like C-terminal specificity" evidence="9">
    <location>
        <begin position="394"/>
        <end position="514"/>
    </location>
</feature>
<keyword evidence="5" id="KW-0680">Restriction system</keyword>
<keyword evidence="2 10" id="KW-0489">Methyltransferase</keyword>
<keyword evidence="4" id="KW-0949">S-adenosyl-L-methionine</keyword>
<dbReference type="InterPro" id="IPR011639">
    <property type="entry name" value="MethylTrfase_TaqI-like_dom"/>
</dbReference>
<dbReference type="RefSeq" id="WP_311899382.1">
    <property type="nucleotide sequence ID" value="NZ_JAUOES010000011.1"/>
</dbReference>
<organism evidence="10 11">
    <name type="scientific">Shewanella scandinavica</name>
    <dbReference type="NCBI Taxonomy" id="3063538"/>
    <lineage>
        <taxon>Bacteria</taxon>
        <taxon>Pseudomonadati</taxon>
        <taxon>Pseudomonadota</taxon>
        <taxon>Gammaproteobacteria</taxon>
        <taxon>Alteromonadales</taxon>
        <taxon>Shewanellaceae</taxon>
        <taxon>Shewanella</taxon>
    </lineage>
</organism>
<dbReference type="EC" id="2.1.1.72" evidence="1"/>
<evidence type="ECO:0000256" key="2">
    <source>
        <dbReference type="ARBA" id="ARBA00022603"/>
    </source>
</evidence>
<keyword evidence="3" id="KW-0808">Transferase</keyword>
<dbReference type="SUPFAM" id="SSF53335">
    <property type="entry name" value="S-adenosyl-L-methionine-dependent methyltransferases"/>
    <property type="match status" value="1"/>
</dbReference>
<protein>
    <recommendedName>
        <fullName evidence="1">site-specific DNA-methyltransferase (adenine-specific)</fullName>
        <ecNumber evidence="1">2.1.1.72</ecNumber>
    </recommendedName>
</protein>